<sequence>MSELSQPLPVVELNPGPKKVSNMVLVGAAWLRVRNLLHVVQAMVALPAFVMLPAWWVAMVLGVVGLSWWRGRHRQRQNEALWPFWWPALLVIVLPGTLLWSGQSPLDLAFYIALAYLGGTLKLLELRTYRDVLWVTFMALFVLAVFFLLEQGMLYTLFVAVGTSLCLGALVHVHAPLGLPWRAAWQQGGRALLWALPMMLLLFVFFPRLPPLWSMPLPQDQARSGISSTMAPGDIADLAMSNALAFRAEFSGAAPLPDELYWRVLTLTHYDGRRWYQSPAAGNALGSALSSSSVPLQPVVNSVQWQYELLLEPTGQPWVPVLENLISFSAEARRLADQRLLWHEPINMAQRLTGIAAAEVIWQESPEVLAQALQLPDAGITGAANTRRNNPRTHALAAQLSGAADTPQAYVTAVREWFLNQPFRYTLQPGAMLGPHTIDDFLLRAQSGFCAHFAEAFVFLMRAAGIPARVVVGYQGGQLSSDERYWRVRQRDAHAWAEVWLGGAWVRIDPTAWVAPERIQGSMTEELLALDEREWWSASASPLWQRLFWRWDRVQYQWQRWVVNFSAADRQGWGFLAWFKAHAQTVAIISAILFLSVFGTWYIARWRRENNNSRTLRRLEHQARTACLRCRPDLPENEGLTHWAIHLRGTHPELAQDLAEFAQVFLALCYGRPSNQQGERLRTAREYLQHLQRRVKHERNSR</sequence>
<dbReference type="InterPro" id="IPR052901">
    <property type="entry name" value="Bact_TGase-like"/>
</dbReference>
<feature type="transmembrane region" description="Helical" evidence="1">
    <location>
        <begin position="586"/>
        <end position="604"/>
    </location>
</feature>
<dbReference type="Pfam" id="PF11992">
    <property type="entry name" value="TgpA_N"/>
    <property type="match status" value="1"/>
</dbReference>
<reference evidence="4" key="1">
    <citation type="journal article" date="2019" name="Int. J. Syst. Evol. Microbiol.">
        <title>The Global Catalogue of Microorganisms (GCM) 10K type strain sequencing project: providing services to taxonomists for standard genome sequencing and annotation.</title>
        <authorList>
            <consortium name="The Broad Institute Genomics Platform"/>
            <consortium name="The Broad Institute Genome Sequencing Center for Infectious Disease"/>
            <person name="Wu L."/>
            <person name="Ma J."/>
        </authorList>
    </citation>
    <scope>NUCLEOTIDE SEQUENCE [LARGE SCALE GENOMIC DNA]</scope>
    <source>
        <strain evidence="4">IBRC 10765</strain>
    </source>
</reference>
<accession>A0ABV7ZXC3</accession>
<feature type="domain" description="Transglutaminase-like" evidence="2">
    <location>
        <begin position="442"/>
        <end position="512"/>
    </location>
</feature>
<feature type="transmembrane region" description="Helical" evidence="1">
    <location>
        <begin position="81"/>
        <end position="102"/>
    </location>
</feature>
<dbReference type="InterPro" id="IPR021878">
    <property type="entry name" value="TgpA_N"/>
</dbReference>
<gene>
    <name evidence="3" type="ORF">ACFOOG_08145</name>
</gene>
<dbReference type="EMBL" id="JBHRYR010000003">
    <property type="protein sequence ID" value="MFC3852801.1"/>
    <property type="molecule type" value="Genomic_DNA"/>
</dbReference>
<dbReference type="Pfam" id="PF01841">
    <property type="entry name" value="Transglut_core"/>
    <property type="match status" value="1"/>
</dbReference>
<dbReference type="Proteomes" id="UP001595617">
    <property type="component" value="Unassembled WGS sequence"/>
</dbReference>
<keyword evidence="1" id="KW-0472">Membrane</keyword>
<dbReference type="PANTHER" id="PTHR42736">
    <property type="entry name" value="PROTEIN-GLUTAMINE GAMMA-GLUTAMYLTRANSFERASE"/>
    <property type="match status" value="1"/>
</dbReference>
<feature type="transmembrane region" description="Helical" evidence="1">
    <location>
        <begin position="191"/>
        <end position="209"/>
    </location>
</feature>
<name>A0ABV7ZXC3_9GAMM</name>
<dbReference type="SUPFAM" id="SSF54001">
    <property type="entry name" value="Cysteine proteinases"/>
    <property type="match status" value="1"/>
</dbReference>
<dbReference type="InterPro" id="IPR038765">
    <property type="entry name" value="Papain-like_cys_pep_sf"/>
</dbReference>
<dbReference type="InterPro" id="IPR002931">
    <property type="entry name" value="Transglutaminase-like"/>
</dbReference>
<feature type="transmembrane region" description="Helical" evidence="1">
    <location>
        <begin position="155"/>
        <end position="179"/>
    </location>
</feature>
<comment type="caution">
    <text evidence="3">The sequence shown here is derived from an EMBL/GenBank/DDBJ whole genome shotgun (WGS) entry which is preliminary data.</text>
</comment>
<proteinExistence type="predicted"/>
<evidence type="ECO:0000313" key="3">
    <source>
        <dbReference type="EMBL" id="MFC3852801.1"/>
    </source>
</evidence>
<dbReference type="SMART" id="SM00460">
    <property type="entry name" value="TGc"/>
    <property type="match status" value="1"/>
</dbReference>
<dbReference type="Gene3D" id="3.10.620.30">
    <property type="match status" value="1"/>
</dbReference>
<evidence type="ECO:0000313" key="4">
    <source>
        <dbReference type="Proteomes" id="UP001595617"/>
    </source>
</evidence>
<keyword evidence="4" id="KW-1185">Reference proteome</keyword>
<dbReference type="RefSeq" id="WP_380695351.1">
    <property type="nucleotide sequence ID" value="NZ_JBHRYR010000003.1"/>
</dbReference>
<evidence type="ECO:0000256" key="1">
    <source>
        <dbReference type="SAM" id="Phobius"/>
    </source>
</evidence>
<feature type="transmembrane region" description="Helical" evidence="1">
    <location>
        <begin position="108"/>
        <end position="124"/>
    </location>
</feature>
<organism evidence="3 4">
    <name type="scientific">Saccharospirillum mangrovi</name>
    <dbReference type="NCBI Taxonomy" id="2161747"/>
    <lineage>
        <taxon>Bacteria</taxon>
        <taxon>Pseudomonadati</taxon>
        <taxon>Pseudomonadota</taxon>
        <taxon>Gammaproteobacteria</taxon>
        <taxon>Oceanospirillales</taxon>
        <taxon>Saccharospirillaceae</taxon>
        <taxon>Saccharospirillum</taxon>
    </lineage>
</organism>
<keyword evidence="1" id="KW-0812">Transmembrane</keyword>
<evidence type="ECO:0000259" key="2">
    <source>
        <dbReference type="SMART" id="SM00460"/>
    </source>
</evidence>
<feature type="transmembrane region" description="Helical" evidence="1">
    <location>
        <begin position="131"/>
        <end position="149"/>
    </location>
</feature>
<keyword evidence="1" id="KW-1133">Transmembrane helix</keyword>
<dbReference type="PANTHER" id="PTHR42736:SF1">
    <property type="entry name" value="PROTEIN-GLUTAMINE GAMMA-GLUTAMYLTRANSFERASE"/>
    <property type="match status" value="1"/>
</dbReference>
<protein>
    <submittedName>
        <fullName evidence="3">TransglutaminaseTgpA domain-containing protein</fullName>
    </submittedName>
</protein>
<feature type="transmembrane region" description="Helical" evidence="1">
    <location>
        <begin position="44"/>
        <end position="69"/>
    </location>
</feature>